<comment type="caution">
    <text evidence="1">The sequence shown here is derived from an EMBL/GenBank/DDBJ whole genome shotgun (WGS) entry which is preliminary data.</text>
</comment>
<name>A0ABS2QE56_9BACI</name>
<protein>
    <submittedName>
        <fullName evidence="1">Uncharacterized protein</fullName>
    </submittedName>
</protein>
<proteinExistence type="predicted"/>
<organism evidence="1 2">
    <name type="scientific">Peribacillus deserti</name>
    <dbReference type="NCBI Taxonomy" id="673318"/>
    <lineage>
        <taxon>Bacteria</taxon>
        <taxon>Bacillati</taxon>
        <taxon>Bacillota</taxon>
        <taxon>Bacilli</taxon>
        <taxon>Bacillales</taxon>
        <taxon>Bacillaceae</taxon>
        <taxon>Peribacillus</taxon>
    </lineage>
</organism>
<reference evidence="1 2" key="1">
    <citation type="submission" date="2021-01" db="EMBL/GenBank/DDBJ databases">
        <title>Genomic Encyclopedia of Type Strains, Phase IV (KMG-IV): sequencing the most valuable type-strain genomes for metagenomic binning, comparative biology and taxonomic classification.</title>
        <authorList>
            <person name="Goeker M."/>
        </authorList>
    </citation>
    <scope>NUCLEOTIDE SEQUENCE [LARGE SCALE GENOMIC DNA]</scope>
    <source>
        <strain evidence="1 2">DSM 105482</strain>
    </source>
</reference>
<dbReference type="Proteomes" id="UP000823486">
    <property type="component" value="Unassembled WGS sequence"/>
</dbReference>
<dbReference type="RefSeq" id="WP_204537469.1">
    <property type="nucleotide sequence ID" value="NZ_JAFBFI010000001.1"/>
</dbReference>
<evidence type="ECO:0000313" key="2">
    <source>
        <dbReference type="Proteomes" id="UP000823486"/>
    </source>
</evidence>
<dbReference type="EMBL" id="JAFBFI010000001">
    <property type="protein sequence ID" value="MBM7690788.1"/>
    <property type="molecule type" value="Genomic_DNA"/>
</dbReference>
<keyword evidence="2" id="KW-1185">Reference proteome</keyword>
<accession>A0ABS2QE56</accession>
<gene>
    <name evidence="1" type="ORF">JOC77_000191</name>
</gene>
<evidence type="ECO:0000313" key="1">
    <source>
        <dbReference type="EMBL" id="MBM7690788.1"/>
    </source>
</evidence>
<sequence>MKKLINRFRYTWHHFQSLHIEMIIKDCIDPELRSRLQRKLQNHKDKAVLYKVVSKSPAQR</sequence>